<proteinExistence type="predicted"/>
<accession>A0AAX4HIZ1</accession>
<dbReference type="KEGG" id="psti:SOO65_10945"/>
<evidence type="ECO:0000313" key="1">
    <source>
        <dbReference type="EMBL" id="WPU63201.1"/>
    </source>
</evidence>
<gene>
    <name evidence="1" type="ORF">SOO65_10945</name>
</gene>
<dbReference type="RefSeq" id="WP_321389471.1">
    <property type="nucleotide sequence ID" value="NZ_CP139487.1"/>
</dbReference>
<dbReference type="AlphaFoldDB" id="A0AAX4HIZ1"/>
<name>A0AAX4HIZ1_9BACT</name>
<dbReference type="Proteomes" id="UP001324634">
    <property type="component" value="Chromosome"/>
</dbReference>
<organism evidence="1 2">
    <name type="scientific">Peredibacter starrii</name>
    <dbReference type="NCBI Taxonomy" id="28202"/>
    <lineage>
        <taxon>Bacteria</taxon>
        <taxon>Pseudomonadati</taxon>
        <taxon>Bdellovibrionota</taxon>
        <taxon>Bacteriovoracia</taxon>
        <taxon>Bacteriovoracales</taxon>
        <taxon>Bacteriovoracaceae</taxon>
        <taxon>Peredibacter</taxon>
    </lineage>
</organism>
<evidence type="ECO:0000313" key="2">
    <source>
        <dbReference type="Proteomes" id="UP001324634"/>
    </source>
</evidence>
<protein>
    <submittedName>
        <fullName evidence="1">Uncharacterized protein</fullName>
    </submittedName>
</protein>
<sequence length="531" mass="56657">MKKIILLILCVACNASQNTGTVKGHQTSMATTSTSEAWSTQGCNTTSYQQDTTDQTLFWGRRLIYSSLSGEDANNECTWQRWGVALYRADFAKKSLTFLKFAFMPMAKIGDGRTITTAYDPTVAIIGGVKYVAFECHGEGFSGSVGACVGRVDTENQVVASTVKVYVDGVSSTNPNLIPSASVPKLTSTTSGKAYLSWTQVNIDKSTGKWIKLLSRSIEFNPSMARINSDGAASNTYNPNTANGTADLFDVKEIRPGKFFFTGARGENGCKSPMDNIAGCYNLEIGVANAVTENGAFDGYSQTVYTLPDNPIEYFRWAYNPVMQTWGVFGAFINRPGTATARTLPGGLYFIPIDISLLPVKNAAICNPATQPSPHWGVKNGTCMRSCGQIGGSRAFTTTCASNGFRDVGVAYDVAYCCGPLCDSATQPAPHWGVKNNQCLRSCGQIGGTVAPKTACSKNGLKDMGFAYDVPFCCGPICDPKTRPAPNWGVKNGQCLASCGGIGGTRAFTTSCAQNGMKDAGVAYDVPYCCK</sequence>
<reference evidence="1 2" key="1">
    <citation type="submission" date="2023-11" db="EMBL/GenBank/DDBJ databases">
        <title>Peredibacter starrii A3.12.</title>
        <authorList>
            <person name="Mitchell R.J."/>
        </authorList>
    </citation>
    <scope>NUCLEOTIDE SEQUENCE [LARGE SCALE GENOMIC DNA]</scope>
    <source>
        <strain evidence="1 2">A3.12</strain>
    </source>
</reference>
<keyword evidence="2" id="KW-1185">Reference proteome</keyword>
<dbReference type="EMBL" id="CP139487">
    <property type="protein sequence ID" value="WPU63201.1"/>
    <property type="molecule type" value="Genomic_DNA"/>
</dbReference>